<dbReference type="Pfam" id="PF15036">
    <property type="entry name" value="IL34"/>
    <property type="match status" value="1"/>
</dbReference>
<dbReference type="InterPro" id="IPR020415">
    <property type="entry name" value="IL-34"/>
</dbReference>
<feature type="transmembrane region" description="Helical" evidence="2">
    <location>
        <begin position="398"/>
        <end position="422"/>
    </location>
</feature>
<accession>A0A8B9ZV29</accession>
<reference evidence="3" key="2">
    <citation type="submission" date="2025-09" db="UniProtKB">
        <authorList>
            <consortium name="Ensembl"/>
        </authorList>
    </citation>
    <scope>IDENTIFICATION</scope>
</reference>
<feature type="transmembrane region" description="Helical" evidence="2">
    <location>
        <begin position="428"/>
        <end position="458"/>
    </location>
</feature>
<dbReference type="GO" id="GO:0045651">
    <property type="term" value="P:positive regulation of macrophage differentiation"/>
    <property type="evidence" value="ECO:0007669"/>
    <property type="project" value="TreeGrafter"/>
</dbReference>
<dbReference type="InterPro" id="IPR038328">
    <property type="entry name" value="IL-34_sf"/>
</dbReference>
<keyword evidence="2" id="KW-1133">Transmembrane helix</keyword>
<keyword evidence="2" id="KW-0472">Membrane</keyword>
<evidence type="ECO:0008006" key="5">
    <source>
        <dbReference type="Google" id="ProtNLM"/>
    </source>
</evidence>
<evidence type="ECO:0000313" key="4">
    <source>
        <dbReference type="Proteomes" id="UP000694549"/>
    </source>
</evidence>
<dbReference type="PANTHER" id="PTHR28606:SF1">
    <property type="entry name" value="INTERLEUKIN-34"/>
    <property type="match status" value="1"/>
</dbReference>
<evidence type="ECO:0000256" key="1">
    <source>
        <dbReference type="SAM" id="MobiDB-lite"/>
    </source>
</evidence>
<dbReference type="GO" id="GO:0005615">
    <property type="term" value="C:extracellular space"/>
    <property type="evidence" value="ECO:0007669"/>
    <property type="project" value="InterPro"/>
</dbReference>
<dbReference type="Ensembl" id="ENSAZOT00000019617.1">
    <property type="protein sequence ID" value="ENSAZOP00000018256.1"/>
    <property type="gene ID" value="ENSAZOG00000011874.1"/>
</dbReference>
<keyword evidence="4" id="KW-1185">Reference proteome</keyword>
<dbReference type="PANTHER" id="PTHR28606">
    <property type="entry name" value="INTERLEUKIN-34"/>
    <property type="match status" value="1"/>
</dbReference>
<dbReference type="PRINTS" id="PR01938">
    <property type="entry name" value="INTRLEUKIN34"/>
</dbReference>
<feature type="region of interest" description="Disordered" evidence="1">
    <location>
        <begin position="348"/>
        <end position="386"/>
    </location>
</feature>
<dbReference type="Proteomes" id="UP000694549">
    <property type="component" value="Unplaced"/>
</dbReference>
<dbReference type="GO" id="GO:0005157">
    <property type="term" value="F:macrophage colony-stimulating factor receptor binding"/>
    <property type="evidence" value="ECO:0007669"/>
    <property type="project" value="InterPro"/>
</dbReference>
<feature type="region of interest" description="Disordered" evidence="1">
    <location>
        <begin position="75"/>
        <end position="108"/>
    </location>
</feature>
<dbReference type="GO" id="GO:0045657">
    <property type="term" value="P:positive regulation of monocyte differentiation"/>
    <property type="evidence" value="ECO:0007669"/>
    <property type="project" value="TreeGrafter"/>
</dbReference>
<reference evidence="3" key="1">
    <citation type="submission" date="2025-08" db="UniProtKB">
        <authorList>
            <consortium name="Ensembl"/>
        </authorList>
    </citation>
    <scope>IDENTIFICATION</scope>
</reference>
<evidence type="ECO:0000313" key="3">
    <source>
        <dbReference type="Ensembl" id="ENSAZOP00000018256.1"/>
    </source>
</evidence>
<dbReference type="AlphaFoldDB" id="A0A8B9ZV29"/>
<keyword evidence="2" id="KW-0812">Transmembrane</keyword>
<evidence type="ECO:0000256" key="2">
    <source>
        <dbReference type="SAM" id="Phobius"/>
    </source>
</evidence>
<dbReference type="Gene3D" id="1.20.1250.80">
    <property type="entry name" value="Interleukin-34"/>
    <property type="match status" value="1"/>
</dbReference>
<dbReference type="GO" id="GO:0008284">
    <property type="term" value="P:positive regulation of cell population proliferation"/>
    <property type="evidence" value="ECO:0007669"/>
    <property type="project" value="InterPro"/>
</dbReference>
<protein>
    <recommendedName>
        <fullName evidence="5">Interleukin 34</fullName>
    </recommendedName>
</protein>
<proteinExistence type="predicted"/>
<organism evidence="3 4">
    <name type="scientific">Anas zonorhyncha</name>
    <name type="common">Eastern spot-billed duck</name>
    <dbReference type="NCBI Taxonomy" id="75864"/>
    <lineage>
        <taxon>Eukaryota</taxon>
        <taxon>Metazoa</taxon>
        <taxon>Chordata</taxon>
        <taxon>Craniata</taxon>
        <taxon>Vertebrata</taxon>
        <taxon>Euteleostomi</taxon>
        <taxon>Archelosauria</taxon>
        <taxon>Archosauria</taxon>
        <taxon>Dinosauria</taxon>
        <taxon>Saurischia</taxon>
        <taxon>Theropoda</taxon>
        <taxon>Coelurosauria</taxon>
        <taxon>Aves</taxon>
        <taxon>Neognathae</taxon>
        <taxon>Galloanserae</taxon>
        <taxon>Anseriformes</taxon>
        <taxon>Anatidae</taxon>
        <taxon>Anatinae</taxon>
        <taxon>Anas</taxon>
    </lineage>
</organism>
<name>A0A8B9ZV29_9AVES</name>
<sequence length="474" mass="51999">MAWGHFVGTGHGDATWGQGTVAGLGDTVWGYGMGTPCGGTERGHTPGTGHGAIMSGHGVGIGHGDTPREHGLGSTWGPGRDTERGHGAVPTWGHVGRGPPRGDAAGGTLHGDTASLTPPPPWQVAAVRGPPPSAVPCPPSPVSPVPCPPRAMQAVPPPAPTVTMHQGYAAVLCVLAVLRLEAAALGECELARLLRDQLGYEKRLQYTKHYFPVGYTLRVQYEEVLRPANITRLRAGAASEASLRYLWFHVSAQAVRRLHQVLPEQHPSWPYTRGLGRLLDALGTEHYGHYRQSEVAAAVAELVQRLHSGERRPKAVRPKALLDNCLRVLRMLFQAPCEWGKGGPGGGPGCCPPSLTPRPSAQVSGEPRRAAARRGAGEEEEEEEGEGRAGGALRAFRVLFYFSSLIFFFFYNFYFLFLLFFFSSFFFFFFFFFFSLFSFIFFFFSLFSFIFLFLYFYFPISLVRTFILKFLLAL</sequence>